<dbReference type="Pfam" id="PF14655">
    <property type="entry name" value="RAB3GAP2_N"/>
    <property type="match status" value="2"/>
</dbReference>
<gene>
    <name evidence="9" type="primary">20205041</name>
    <name evidence="8" type="ORF">HELRODRAFT_174556</name>
</gene>
<dbReference type="GO" id="GO:0031267">
    <property type="term" value="F:small GTPase binding"/>
    <property type="evidence" value="ECO:0000318"/>
    <property type="project" value="GO_Central"/>
</dbReference>
<feature type="compositionally biased region" description="Low complexity" evidence="5">
    <location>
        <begin position="865"/>
        <end position="905"/>
    </location>
</feature>
<dbReference type="InterPro" id="IPR029257">
    <property type="entry name" value="RAB3GAP2_C"/>
</dbReference>
<reference evidence="9" key="3">
    <citation type="submission" date="2015-06" db="UniProtKB">
        <authorList>
            <consortium name="EnsemblMetazoa"/>
        </authorList>
    </citation>
    <scope>IDENTIFICATION</scope>
</reference>
<feature type="domain" description="Rab3GAP regulatory subunit C-terminal" evidence="7">
    <location>
        <begin position="758"/>
        <end position="867"/>
    </location>
</feature>
<feature type="compositionally biased region" description="Acidic residues" evidence="5">
    <location>
        <begin position="573"/>
        <end position="587"/>
    </location>
</feature>
<dbReference type="RefSeq" id="XP_009020252.1">
    <property type="nucleotide sequence ID" value="XM_009022004.1"/>
</dbReference>
<organism evidence="9 10">
    <name type="scientific">Helobdella robusta</name>
    <name type="common">Californian leech</name>
    <dbReference type="NCBI Taxonomy" id="6412"/>
    <lineage>
        <taxon>Eukaryota</taxon>
        <taxon>Metazoa</taxon>
        <taxon>Spiralia</taxon>
        <taxon>Lophotrochozoa</taxon>
        <taxon>Annelida</taxon>
        <taxon>Clitellata</taxon>
        <taxon>Hirudinea</taxon>
        <taxon>Rhynchobdellida</taxon>
        <taxon>Glossiphoniidae</taxon>
        <taxon>Helobdella</taxon>
    </lineage>
</organism>
<dbReference type="GO" id="GO:0097051">
    <property type="term" value="P:establishment of protein localization to endoplasmic reticulum membrane"/>
    <property type="evidence" value="ECO:0000318"/>
    <property type="project" value="GO_Central"/>
</dbReference>
<dbReference type="CTD" id="20205041"/>
<dbReference type="eggNOG" id="KOG2727">
    <property type="taxonomic scope" value="Eukaryota"/>
</dbReference>
<reference evidence="8 10" key="2">
    <citation type="journal article" date="2013" name="Nature">
        <title>Insights into bilaterian evolution from three spiralian genomes.</title>
        <authorList>
            <person name="Simakov O."/>
            <person name="Marletaz F."/>
            <person name="Cho S.J."/>
            <person name="Edsinger-Gonzales E."/>
            <person name="Havlak P."/>
            <person name="Hellsten U."/>
            <person name="Kuo D.H."/>
            <person name="Larsson T."/>
            <person name="Lv J."/>
            <person name="Arendt D."/>
            <person name="Savage R."/>
            <person name="Osoegawa K."/>
            <person name="de Jong P."/>
            <person name="Grimwood J."/>
            <person name="Chapman J.A."/>
            <person name="Shapiro H."/>
            <person name="Aerts A."/>
            <person name="Otillar R.P."/>
            <person name="Terry A.Y."/>
            <person name="Boore J.L."/>
            <person name="Grigoriev I.V."/>
            <person name="Lindberg D.R."/>
            <person name="Seaver E.C."/>
            <person name="Weisblat D.A."/>
            <person name="Putnam N.H."/>
            <person name="Rokhsar D.S."/>
        </authorList>
    </citation>
    <scope>NUCLEOTIDE SEQUENCE</scope>
</reference>
<reference evidence="10" key="1">
    <citation type="submission" date="2012-12" db="EMBL/GenBank/DDBJ databases">
        <authorList>
            <person name="Hellsten U."/>
            <person name="Grimwood J."/>
            <person name="Chapman J.A."/>
            <person name="Shapiro H."/>
            <person name="Aerts A."/>
            <person name="Otillar R.P."/>
            <person name="Terry A.Y."/>
            <person name="Boore J.L."/>
            <person name="Simakov O."/>
            <person name="Marletaz F."/>
            <person name="Cho S.-J."/>
            <person name="Edsinger-Gonzales E."/>
            <person name="Havlak P."/>
            <person name="Kuo D.-H."/>
            <person name="Larsson T."/>
            <person name="Lv J."/>
            <person name="Arendt D."/>
            <person name="Savage R."/>
            <person name="Osoegawa K."/>
            <person name="de Jong P."/>
            <person name="Lindberg D.R."/>
            <person name="Seaver E.C."/>
            <person name="Weisblat D.A."/>
            <person name="Putnam N.H."/>
            <person name="Grigoriev I.V."/>
            <person name="Rokhsar D.S."/>
        </authorList>
    </citation>
    <scope>NUCLEOTIDE SEQUENCE</scope>
</reference>
<evidence type="ECO:0000313" key="9">
    <source>
        <dbReference type="EnsemblMetazoa" id="HelroP174556"/>
    </source>
</evidence>
<dbReference type="EMBL" id="KB096743">
    <property type="protein sequence ID" value="ESO01598.1"/>
    <property type="molecule type" value="Genomic_DNA"/>
</dbReference>
<dbReference type="EnsemblMetazoa" id="HelroT174556">
    <property type="protein sequence ID" value="HelroP174556"/>
    <property type="gene ID" value="HelroG174556"/>
</dbReference>
<feature type="compositionally biased region" description="Basic and acidic residues" evidence="5">
    <location>
        <begin position="606"/>
        <end position="635"/>
    </location>
</feature>
<dbReference type="EMBL" id="AMQM01004956">
    <property type="status" value="NOT_ANNOTATED_CDS"/>
    <property type="molecule type" value="Genomic_DNA"/>
</dbReference>
<evidence type="ECO:0000256" key="2">
    <source>
        <dbReference type="ARBA" id="ARBA00008153"/>
    </source>
</evidence>
<dbReference type="GO" id="GO:0042734">
    <property type="term" value="C:presynaptic membrane"/>
    <property type="evidence" value="ECO:0000318"/>
    <property type="project" value="GO_Central"/>
</dbReference>
<keyword evidence="3" id="KW-0343">GTPase activation</keyword>
<feature type="compositionally biased region" description="Acidic residues" evidence="5">
    <location>
        <begin position="1205"/>
        <end position="1216"/>
    </location>
</feature>
<keyword evidence="10" id="KW-1185">Reference proteome</keyword>
<feature type="compositionally biased region" description="Basic and acidic residues" evidence="5">
    <location>
        <begin position="562"/>
        <end position="572"/>
    </location>
</feature>
<evidence type="ECO:0008006" key="11">
    <source>
        <dbReference type="Google" id="ProtNLM"/>
    </source>
</evidence>
<evidence type="ECO:0000259" key="6">
    <source>
        <dbReference type="Pfam" id="PF14655"/>
    </source>
</evidence>
<feature type="region of interest" description="Disordered" evidence="5">
    <location>
        <begin position="1198"/>
        <end position="1218"/>
    </location>
</feature>
<dbReference type="Proteomes" id="UP000015101">
    <property type="component" value="Unassembled WGS sequence"/>
</dbReference>
<dbReference type="PANTHER" id="PTHR12472">
    <property type="entry name" value="RAB3-GAP REGULATORY DOMAIN"/>
    <property type="match status" value="1"/>
</dbReference>
<dbReference type="InParanoid" id="T1F892"/>
<dbReference type="HOGENOM" id="CLU_006591_0_0_1"/>
<keyword evidence="4" id="KW-0963">Cytoplasm</keyword>
<dbReference type="GO" id="GO:0016236">
    <property type="term" value="P:macroautophagy"/>
    <property type="evidence" value="ECO:0000318"/>
    <property type="project" value="GO_Central"/>
</dbReference>
<comment type="subcellular location">
    <subcellularLocation>
        <location evidence="1">Cytoplasm</location>
    </subcellularLocation>
</comment>
<dbReference type="KEGG" id="hro:HELRODRAFT_174556"/>
<evidence type="ECO:0000259" key="7">
    <source>
        <dbReference type="Pfam" id="PF14656"/>
    </source>
</evidence>
<evidence type="ECO:0000256" key="3">
    <source>
        <dbReference type="ARBA" id="ARBA00022468"/>
    </source>
</evidence>
<evidence type="ECO:0000256" key="4">
    <source>
        <dbReference type="ARBA" id="ARBA00022490"/>
    </source>
</evidence>
<evidence type="ECO:0000313" key="8">
    <source>
        <dbReference type="EMBL" id="ESO01598.1"/>
    </source>
</evidence>
<accession>T1F892</accession>
<comment type="similarity">
    <text evidence="2">Belongs to the Rab3-GAP regulatory subunit family.</text>
</comment>
<proteinExistence type="inferred from homology"/>
<dbReference type="GO" id="GO:0099536">
    <property type="term" value="P:synaptic signaling"/>
    <property type="evidence" value="ECO:0000318"/>
    <property type="project" value="GO_Central"/>
</dbReference>
<feature type="region of interest" description="Disordered" evidence="5">
    <location>
        <begin position="562"/>
        <end position="635"/>
    </location>
</feature>
<dbReference type="InterPro" id="IPR032839">
    <property type="entry name" value="RAB3GAP_N"/>
</dbReference>
<dbReference type="InterPro" id="IPR026059">
    <property type="entry name" value="Rab3GAP2"/>
</dbReference>
<sequence length="1472" mass="162798">MSCQLKVIANVLDVPLIQKKLFPDKNTEINKDNTGNNYIDDPIFSSKEKKLEKWDSKDENVSTKYSIIHEAMPLIEPGSSHGGPEWTCVLSGTLLISQLFNEDPVVQIKSLTYSPAIYYGDIEKHEEIVILYPQTMVTIDGFSLYQTLKACKNQAARAAASGNVNMADMPLLAYKKWGLHELEAANDVTVCGRCGWLGLSSGTEVKDKKNPKFEPEVPLNPRHGLYDKRRHGVTISPSPDYKMAATTDSFGRVILLDVPSGVAIRIWKGYRDAQVGWIESTEILTATKKSNFNKTSNNNNNNNEEEFKEQQHFYHDPFKKGRVPRRTMFLVIYAPRRGILETNKQTCIHSDKNSRKSRETHLMKQLNLLLKEHHGSSDPLLPVLTHLIKDIKSFDVKQEALGRILSYKAMTSSNVRELYANVINNVIVPPAPPPLPPTMDQIEHPTAKNFKHHLRFIISMLNVYDSVTMYNNRTGGNKDETLLTVFNLDQSEAREATQVIRRRLVVQSRISLSKSSANQKSVSFKEAELYPFSDFISCFELVKRSNKMAAVTSLVEALKDENDKKTKKHGGDVADDDTYGDNEDGDGGDVVRGKQLYSGNGGGGSKDLEKRRNSDDDEKKMTLGDKTGDGDDNKVDGDDDADYVVCLKSHLNEGKLFNLGQFLFSNALSNNSSTKELVKLLLSPLSLTSSSTSSPFPQQQQQLSSLSSSMSSLAFAADDILKCLLTYLTSNDVTLTSLSPASASAITSKTQMKSMFIGNIKRLFTFVASVFQQVQASTNQARDCMLTDKMWEDIVNVCSQSENIFSSYIFILIGRSLASKYEEPTGVTQDWVDITLATEKWQRVSKQFQDLLLLETLFKYTHAKSSSSSSSSHAPLPPSSSTSSSSTHAPPSTSNNTTSSSSSSSRAKREKRNDVSNDGGGGLDRGGVALSGCASGGSVGSAAVPEVVTVSLKKIQNGGRAMLPELIGKWLSRTYMPAAVLQNVDKYGRPLLPILPGSSSLCGIGLSVMMWQMFIVKRLTSAVMLTEKVGKAPKDRLIRKSSHPGYDLDDPHDDDGFVANSALDDITTPHLKQKERRNAAMIIKITHCEDVWQEYILPNSSSGSTITTTTSAGLMSTLFSKMELSYLGSSFVKSGASFTGYSSGLTGYSYSKTAPGNMGFAYSSLSSNKKGFAHPVTTSGETGGFTYLDAASAKKGFVHPSASQDEPDETELEDSDSPIGTLRNATFGAISGKLGSSTSLVELALAGGGVYDEAMVKHHECLCLIMKAVLKLGLKSGRTNCFKPLTHEYPLPFDVHDETVMACRLEFIDRLISSSISTLGDSGVDPSLKCCPRTYRTTVLKKKPDPKLKQYQEWPDAIRKLCHFLMCDTDYVYWRQAEDKDELIKRLFFISAYRFKPALFCKDKMLHLNRLSMCSVTLKNWLERIDSTFHVATVPLAFTRELLTYVMQHLPADGMEYRLSEEMMKLCGDYSR</sequence>
<protein>
    <recommendedName>
        <fullName evidence="11">Rab3-GAP regulatory subunit N-terminal domain-containing protein</fullName>
    </recommendedName>
</protein>
<evidence type="ECO:0000256" key="5">
    <source>
        <dbReference type="SAM" id="MobiDB-lite"/>
    </source>
</evidence>
<feature type="domain" description="Rab3GAP regulatory subunit C-terminal" evidence="7">
    <location>
        <begin position="1005"/>
        <end position="1041"/>
    </location>
</feature>
<dbReference type="GO" id="GO:0005886">
    <property type="term" value="C:plasma membrane"/>
    <property type="evidence" value="ECO:0000318"/>
    <property type="project" value="GO_Central"/>
</dbReference>
<dbReference type="PANTHER" id="PTHR12472:SF0">
    <property type="entry name" value="RAB3 GTPASE-ACTIVATING PROTEIN NON-CATALYTIC SUBUNIT"/>
    <property type="match status" value="1"/>
</dbReference>
<feature type="domain" description="Rab3GAP regulatory subunit C-terminal" evidence="7">
    <location>
        <begin position="1236"/>
        <end position="1451"/>
    </location>
</feature>
<dbReference type="EMBL" id="AMQM01004955">
    <property type="status" value="NOT_ANNOTATED_CDS"/>
    <property type="molecule type" value="Genomic_DNA"/>
</dbReference>
<dbReference type="GO" id="GO:0005776">
    <property type="term" value="C:autophagosome"/>
    <property type="evidence" value="ECO:0000318"/>
    <property type="project" value="GO_Central"/>
</dbReference>
<dbReference type="GO" id="GO:0005096">
    <property type="term" value="F:GTPase activator activity"/>
    <property type="evidence" value="ECO:0007669"/>
    <property type="project" value="UniProtKB-KW"/>
</dbReference>
<dbReference type="STRING" id="6412.T1F892"/>
<dbReference type="Pfam" id="PF14656">
    <property type="entry name" value="RAB3GAP2_C"/>
    <property type="match status" value="3"/>
</dbReference>
<dbReference type="OrthoDB" id="2019917at2759"/>
<evidence type="ECO:0000256" key="1">
    <source>
        <dbReference type="ARBA" id="ARBA00004496"/>
    </source>
</evidence>
<evidence type="ECO:0000313" key="10">
    <source>
        <dbReference type="Proteomes" id="UP000015101"/>
    </source>
</evidence>
<dbReference type="GeneID" id="20205041"/>
<feature type="domain" description="Rab3-GAP regulatory subunit N-terminal" evidence="6">
    <location>
        <begin position="91"/>
        <end position="193"/>
    </location>
</feature>
<feature type="region of interest" description="Disordered" evidence="5">
    <location>
        <begin position="865"/>
        <end position="923"/>
    </location>
</feature>
<feature type="domain" description="Rab3-GAP regulatory subunit N-terminal" evidence="6">
    <location>
        <begin position="196"/>
        <end position="341"/>
    </location>
</feature>
<name>T1F892_HELRO</name>